<dbReference type="InterPro" id="IPR036612">
    <property type="entry name" value="KH_dom_type_1_sf"/>
</dbReference>
<feature type="non-terminal residue" evidence="4">
    <location>
        <position position="1"/>
    </location>
</feature>
<feature type="region of interest" description="Disordered" evidence="2">
    <location>
        <begin position="52"/>
        <end position="74"/>
    </location>
</feature>
<evidence type="ECO:0000256" key="2">
    <source>
        <dbReference type="SAM" id="MobiDB-lite"/>
    </source>
</evidence>
<protein>
    <recommendedName>
        <fullName evidence="3">K Homology domain-containing protein</fullName>
    </recommendedName>
</protein>
<accession>A0AAD5X0H0</accession>
<gene>
    <name evidence="4" type="ORF">HK097_003658</name>
</gene>
<feature type="domain" description="K Homology" evidence="3">
    <location>
        <begin position="389"/>
        <end position="442"/>
    </location>
</feature>
<feature type="compositionally biased region" description="Low complexity" evidence="2">
    <location>
        <begin position="129"/>
        <end position="140"/>
    </location>
</feature>
<sequence>MSVGHIQPIINADVLGAKVAALSDEAYAHLWEVCLAGLEPVLSSMLGTKEQQQAQVSEEKTTTPAYQKPDQLIDDSEKLCIRQPLKPLKNPSADQHSTAFPTDQQPTTPARNGKRKIGPKTPEPEYARKPQPSSSRTRQSQTKRPHSPIRRRLSSPNVLVRENASKLERSSEAIGSLSEPSAATKAELAPDAFLQALLKDGFLEFRSPTGTTEEPTDLRPPLSSELRDLAFDPTLCGPSDTLLYDALLPSNEQRAEAMYLRQTASAALTSKIQTLQDTLLYHLLIEKILHANDVDTAASHTETAFSASKNIVRQQLHAIGRETRNLRYGVAIALGASEASARALQEDITIQSNDKGTLFGSEKDIERVIADLRRSGELRTQHLLLSMSDAMAGTLLGPSGSVIQKISESAKAEMFFSPRDTTRTLTIKGATANIVTTAYHMVIRRLMDEGHKFDVVAGGMVDSATPATPHIPIKYLVKRYDPSVPTDSYRPIDGNANPPSFRPSTSRDSPYHTIDYPSSTRPTTYYGKLMPRDRTDSQPLPFGVCAHFFEHGFCAYRNCRNVHFPGYVEEDLTNRVVVAGDERMTRQALLEGLSAFGRVVAVDFLDEWHASVEFGDLSSVKACLALPVWIQGCPMYCNPDEQAAEKKRNLYSDGKRYRPAEEEQLPQQAMTRQPTYNSEFIYKDQWHPARHHVEKTEPYGESDFYPPPVNGCESAPQPMHGQNPFTQSDVYPSFRQGRTPARDMQKEQFMERMMDFAASPPQAASAADVGWDGEIPSSKRRRIVVTDGEGEERRVKVEAGMEKRV</sequence>
<dbReference type="GO" id="GO:0003723">
    <property type="term" value="F:RNA binding"/>
    <property type="evidence" value="ECO:0007669"/>
    <property type="project" value="UniProtKB-UniRule"/>
</dbReference>
<feature type="region of interest" description="Disordered" evidence="2">
    <location>
        <begin position="487"/>
        <end position="514"/>
    </location>
</feature>
<keyword evidence="5" id="KW-1185">Reference proteome</keyword>
<evidence type="ECO:0000256" key="1">
    <source>
        <dbReference type="PROSITE-ProRule" id="PRU00117"/>
    </source>
</evidence>
<dbReference type="InterPro" id="IPR004088">
    <property type="entry name" value="KH_dom_type_1"/>
</dbReference>
<dbReference type="Proteomes" id="UP001212841">
    <property type="component" value="Unassembled WGS sequence"/>
</dbReference>
<dbReference type="AlphaFoldDB" id="A0AAD5X0H0"/>
<evidence type="ECO:0000313" key="5">
    <source>
        <dbReference type="Proteomes" id="UP001212841"/>
    </source>
</evidence>
<dbReference type="Gene3D" id="3.30.1370.10">
    <property type="entry name" value="K Homology domain, type 1"/>
    <property type="match status" value="1"/>
</dbReference>
<evidence type="ECO:0000313" key="4">
    <source>
        <dbReference type="EMBL" id="KAJ3036989.1"/>
    </source>
</evidence>
<feature type="compositionally biased region" description="Basic residues" evidence="2">
    <location>
        <begin position="141"/>
        <end position="153"/>
    </location>
</feature>
<feature type="compositionally biased region" description="Polar residues" evidence="2">
    <location>
        <begin position="92"/>
        <end position="110"/>
    </location>
</feature>
<feature type="region of interest" description="Disordered" evidence="2">
    <location>
        <begin position="87"/>
        <end position="183"/>
    </location>
</feature>
<proteinExistence type="predicted"/>
<dbReference type="SUPFAM" id="SSF54791">
    <property type="entry name" value="Eukaryotic type KH-domain (KH-domain type I)"/>
    <property type="match status" value="1"/>
</dbReference>
<name>A0AAD5X0H0_9FUNG</name>
<dbReference type="Pfam" id="PF00013">
    <property type="entry name" value="KH_1"/>
    <property type="match status" value="1"/>
</dbReference>
<evidence type="ECO:0000259" key="3">
    <source>
        <dbReference type="Pfam" id="PF00013"/>
    </source>
</evidence>
<dbReference type="PROSITE" id="PS50084">
    <property type="entry name" value="KH_TYPE_1"/>
    <property type="match status" value="1"/>
</dbReference>
<comment type="caution">
    <text evidence="4">The sequence shown here is derived from an EMBL/GenBank/DDBJ whole genome shotgun (WGS) entry which is preliminary data.</text>
</comment>
<dbReference type="EMBL" id="JADGJD010001880">
    <property type="protein sequence ID" value="KAJ3036989.1"/>
    <property type="molecule type" value="Genomic_DNA"/>
</dbReference>
<reference evidence="4" key="1">
    <citation type="submission" date="2020-05" db="EMBL/GenBank/DDBJ databases">
        <title>Phylogenomic resolution of chytrid fungi.</title>
        <authorList>
            <person name="Stajich J.E."/>
            <person name="Amses K."/>
            <person name="Simmons R."/>
            <person name="Seto K."/>
            <person name="Myers J."/>
            <person name="Bonds A."/>
            <person name="Quandt C.A."/>
            <person name="Barry K."/>
            <person name="Liu P."/>
            <person name="Grigoriev I."/>
            <person name="Longcore J.E."/>
            <person name="James T.Y."/>
        </authorList>
    </citation>
    <scope>NUCLEOTIDE SEQUENCE</scope>
    <source>
        <strain evidence="4">JEL0318</strain>
    </source>
</reference>
<keyword evidence="1" id="KW-0694">RNA-binding</keyword>
<organism evidence="4 5">
    <name type="scientific">Rhizophlyctis rosea</name>
    <dbReference type="NCBI Taxonomy" id="64517"/>
    <lineage>
        <taxon>Eukaryota</taxon>
        <taxon>Fungi</taxon>
        <taxon>Fungi incertae sedis</taxon>
        <taxon>Chytridiomycota</taxon>
        <taxon>Chytridiomycota incertae sedis</taxon>
        <taxon>Chytridiomycetes</taxon>
        <taxon>Rhizophlyctidales</taxon>
        <taxon>Rhizophlyctidaceae</taxon>
        <taxon>Rhizophlyctis</taxon>
    </lineage>
</organism>